<dbReference type="GO" id="GO:0004867">
    <property type="term" value="F:serine-type endopeptidase inhibitor activity"/>
    <property type="evidence" value="ECO:0007669"/>
    <property type="project" value="UniProtKB-KW"/>
</dbReference>
<dbReference type="InterPro" id="IPR011390">
    <property type="entry name" value="IGFBP_rP_mac25"/>
</dbReference>
<dbReference type="OrthoDB" id="10029006at2759"/>
<feature type="domain" description="Kazal-like" evidence="7">
    <location>
        <begin position="113"/>
        <end position="162"/>
    </location>
</feature>
<dbReference type="GO" id="GO:0009966">
    <property type="term" value="P:regulation of signal transduction"/>
    <property type="evidence" value="ECO:0007669"/>
    <property type="project" value="TreeGrafter"/>
</dbReference>
<keyword evidence="8" id="KW-1185">Reference proteome</keyword>
<keyword evidence="2" id="KW-0964">Secreted</keyword>
<dbReference type="AlphaFoldDB" id="A0A8M1KVI1"/>
<evidence type="ECO:0000256" key="2">
    <source>
        <dbReference type="ARBA" id="ARBA00022525"/>
    </source>
</evidence>
<evidence type="ECO:0000256" key="1">
    <source>
        <dbReference type="ARBA" id="ARBA00004613"/>
    </source>
</evidence>
<feature type="signal peptide" evidence="5">
    <location>
        <begin position="1"/>
        <end position="21"/>
    </location>
</feature>
<dbReference type="KEGG" id="char:122133452"/>
<reference evidence="9" key="1">
    <citation type="submission" date="2025-08" db="UniProtKB">
        <authorList>
            <consortium name="RefSeq"/>
        </authorList>
    </citation>
    <scope>IDENTIFICATION</scope>
</reference>
<evidence type="ECO:0000259" key="6">
    <source>
        <dbReference type="PROSITE" id="PS51323"/>
    </source>
</evidence>
<evidence type="ECO:0000313" key="8">
    <source>
        <dbReference type="Proteomes" id="UP000515152"/>
    </source>
</evidence>
<evidence type="ECO:0000313" key="9">
    <source>
        <dbReference type="RefSeq" id="XP_042565609.1"/>
    </source>
</evidence>
<evidence type="ECO:0000256" key="3">
    <source>
        <dbReference type="ARBA" id="ARBA00022729"/>
    </source>
</evidence>
<keyword evidence="9" id="KW-0646">Protease inhibitor</keyword>
<dbReference type="PROSITE" id="PS51465">
    <property type="entry name" value="KAZAL_2"/>
    <property type="match status" value="1"/>
</dbReference>
<dbReference type="PANTHER" id="PTHR14186">
    <property type="entry name" value="INSULIN-LIKE GROWTH FACTOR BINDING PROTEIN-RELATED"/>
    <property type="match status" value="1"/>
</dbReference>
<dbReference type="GeneID" id="122133452"/>
<dbReference type="Pfam" id="PF07648">
    <property type="entry name" value="Kazal_2"/>
    <property type="match status" value="1"/>
</dbReference>
<protein>
    <submittedName>
        <fullName evidence="9">Kazal-type serine protease inhibitor domain-containing protein 1-like</fullName>
    </submittedName>
</protein>
<evidence type="ECO:0000256" key="4">
    <source>
        <dbReference type="ARBA" id="ARBA00023319"/>
    </source>
</evidence>
<evidence type="ECO:0000259" key="7">
    <source>
        <dbReference type="PROSITE" id="PS51465"/>
    </source>
</evidence>
<dbReference type="PANTHER" id="PTHR14186:SF26">
    <property type="entry name" value="KAZAL TYPE SERINE PEPTIDASE INHIBITOR DOMAIN 1"/>
    <property type="match status" value="1"/>
</dbReference>
<feature type="chain" id="PRO_5035431029" evidence="5">
    <location>
        <begin position="22"/>
        <end position="177"/>
    </location>
</feature>
<keyword evidence="4" id="KW-0393">Immunoglobulin domain</keyword>
<dbReference type="RefSeq" id="XP_042565609.1">
    <property type="nucleotide sequence ID" value="XM_042709675.1"/>
</dbReference>
<dbReference type="GO" id="GO:0005615">
    <property type="term" value="C:extracellular space"/>
    <property type="evidence" value="ECO:0007669"/>
    <property type="project" value="TreeGrafter"/>
</dbReference>
<dbReference type="Proteomes" id="UP000515152">
    <property type="component" value="Chromosome 14"/>
</dbReference>
<accession>A0A8M1KVI1</accession>
<dbReference type="SMART" id="SM00280">
    <property type="entry name" value="KAZAL"/>
    <property type="match status" value="1"/>
</dbReference>
<keyword evidence="3 5" id="KW-0732">Signal</keyword>
<proteinExistence type="predicted"/>
<evidence type="ECO:0000256" key="5">
    <source>
        <dbReference type="SAM" id="SignalP"/>
    </source>
</evidence>
<name>A0A8M1KVI1_CLUHA</name>
<comment type="subcellular location">
    <subcellularLocation>
        <location evidence="1">Secreted</location>
    </subcellularLocation>
</comment>
<dbReference type="PROSITE" id="PS51323">
    <property type="entry name" value="IGFBP_N_2"/>
    <property type="match status" value="1"/>
</dbReference>
<dbReference type="Pfam" id="PF00219">
    <property type="entry name" value="IGFBP"/>
    <property type="match status" value="1"/>
</dbReference>
<feature type="domain" description="IGFBP N-terminal" evidence="6">
    <location>
        <begin position="35"/>
        <end position="122"/>
    </location>
</feature>
<dbReference type="SMART" id="SM00121">
    <property type="entry name" value="IB"/>
    <property type="match status" value="1"/>
</dbReference>
<dbReference type="InterPro" id="IPR000867">
    <property type="entry name" value="IGFBP-like"/>
</dbReference>
<dbReference type="CDD" id="cd00104">
    <property type="entry name" value="KAZAL_FS"/>
    <property type="match status" value="1"/>
</dbReference>
<dbReference type="GO" id="GO:0005520">
    <property type="term" value="F:insulin-like growth factor binding"/>
    <property type="evidence" value="ECO:0007669"/>
    <property type="project" value="InterPro"/>
</dbReference>
<dbReference type="InterPro" id="IPR002350">
    <property type="entry name" value="Kazal_dom"/>
</dbReference>
<organism evidence="8 9">
    <name type="scientific">Clupea harengus</name>
    <name type="common">Atlantic herring</name>
    <dbReference type="NCBI Taxonomy" id="7950"/>
    <lineage>
        <taxon>Eukaryota</taxon>
        <taxon>Metazoa</taxon>
        <taxon>Chordata</taxon>
        <taxon>Craniata</taxon>
        <taxon>Vertebrata</taxon>
        <taxon>Euteleostomi</taxon>
        <taxon>Actinopterygii</taxon>
        <taxon>Neopterygii</taxon>
        <taxon>Teleostei</taxon>
        <taxon>Clupei</taxon>
        <taxon>Clupeiformes</taxon>
        <taxon>Clupeoidei</taxon>
        <taxon>Clupeidae</taxon>
        <taxon>Clupea</taxon>
    </lineage>
</organism>
<sequence>MCWTVIWLCLSLGVCVRRSHASPPQHRGWLRLWEEGETCDVCQKHLCPPAPPACPAGLVRDVCGCCEQCANAEGQLCDPDGAQEFYGHCGEGLHCRRPPRQKRRRPKDGDDDISPEPKCVCRSTSSVCGSDGHTYLNPCQLTEEASRQGKELRVTGAGPCHSGKNLLFRLRWSKLQL</sequence>
<gene>
    <name evidence="9" type="primary">LOC122133452</name>
</gene>
<dbReference type="GO" id="GO:0001558">
    <property type="term" value="P:regulation of cell growth"/>
    <property type="evidence" value="ECO:0007669"/>
    <property type="project" value="InterPro"/>
</dbReference>
<keyword evidence="9" id="KW-0722">Serine protease inhibitor</keyword>